<dbReference type="Proteomes" id="UP001164963">
    <property type="component" value="Chromosome"/>
</dbReference>
<protein>
    <submittedName>
        <fullName evidence="2">Phosphopantetheine-binding protein</fullName>
    </submittedName>
</protein>
<gene>
    <name evidence="2" type="ORF">NEH16_31705</name>
</gene>
<accession>A0ABY6Q1B4</accession>
<evidence type="ECO:0000313" key="2">
    <source>
        <dbReference type="EMBL" id="UZK58037.1"/>
    </source>
</evidence>
<proteinExistence type="predicted"/>
<keyword evidence="3" id="KW-1185">Reference proteome</keyword>
<dbReference type="SUPFAM" id="SSF47336">
    <property type="entry name" value="ACP-like"/>
    <property type="match status" value="1"/>
</dbReference>
<name>A0ABY6Q1B4_9ACTN</name>
<sequence>MSQTTTAPTADEIREAVAELVGFHARDIADDANLIALGLKSLHIMQLINVWRRAGLTVSFKELAGEPTVAAWARTFS</sequence>
<organism evidence="2 3">
    <name type="scientific">Streptomyces drozdowiczii</name>
    <dbReference type="NCBI Taxonomy" id="202862"/>
    <lineage>
        <taxon>Bacteria</taxon>
        <taxon>Bacillati</taxon>
        <taxon>Actinomycetota</taxon>
        <taxon>Actinomycetes</taxon>
        <taxon>Kitasatosporales</taxon>
        <taxon>Streptomycetaceae</taxon>
        <taxon>Streptomyces</taxon>
    </lineage>
</organism>
<dbReference type="RefSeq" id="WP_073969438.1">
    <property type="nucleotide sequence ID" value="NZ_CP098740.1"/>
</dbReference>
<evidence type="ECO:0000259" key="1">
    <source>
        <dbReference type="PROSITE" id="PS50075"/>
    </source>
</evidence>
<dbReference type="InterPro" id="IPR036736">
    <property type="entry name" value="ACP-like_sf"/>
</dbReference>
<dbReference type="EMBL" id="CP098740">
    <property type="protein sequence ID" value="UZK58037.1"/>
    <property type="molecule type" value="Genomic_DNA"/>
</dbReference>
<evidence type="ECO:0000313" key="3">
    <source>
        <dbReference type="Proteomes" id="UP001164963"/>
    </source>
</evidence>
<dbReference type="InterPro" id="IPR009081">
    <property type="entry name" value="PP-bd_ACP"/>
</dbReference>
<feature type="domain" description="Carrier" evidence="1">
    <location>
        <begin position="7"/>
        <end position="77"/>
    </location>
</feature>
<dbReference type="Gene3D" id="1.10.1200.10">
    <property type="entry name" value="ACP-like"/>
    <property type="match status" value="1"/>
</dbReference>
<dbReference type="Pfam" id="PF00550">
    <property type="entry name" value="PP-binding"/>
    <property type="match status" value="1"/>
</dbReference>
<dbReference type="PROSITE" id="PS50075">
    <property type="entry name" value="CARRIER"/>
    <property type="match status" value="1"/>
</dbReference>
<reference evidence="2" key="1">
    <citation type="journal article" date="2022" name="Front. Microbiol.">
        <title>Mirubactin C rescues the lethal effect of cell wall biosynthesis mutations in Bacillus subtilis.</title>
        <authorList>
            <person name="Kepplinger B."/>
            <person name="Wen X."/>
            <person name="Tyler A.R."/>
            <person name="Kim B.Y."/>
            <person name="Brown J."/>
            <person name="Banks P."/>
            <person name="Dashti Y."/>
            <person name="Mackenzie E.S."/>
            <person name="Wills C."/>
            <person name="Kawai Y."/>
            <person name="Waldron K.J."/>
            <person name="Allenby N.E.E."/>
            <person name="Wu L.J."/>
            <person name="Hall M.J."/>
            <person name="Errington J."/>
        </authorList>
    </citation>
    <scope>NUCLEOTIDE SEQUENCE</scope>
    <source>
        <strain evidence="2">MDA8-470</strain>
    </source>
</reference>